<dbReference type="AlphaFoldDB" id="A0ABD0LXS9"/>
<reference evidence="1 2" key="1">
    <citation type="journal article" date="2023" name="Sci. Data">
        <title>Genome assembly of the Korean intertidal mud-creeper Batillaria attramentaria.</title>
        <authorList>
            <person name="Patra A.K."/>
            <person name="Ho P.T."/>
            <person name="Jun S."/>
            <person name="Lee S.J."/>
            <person name="Kim Y."/>
            <person name="Won Y.J."/>
        </authorList>
    </citation>
    <scope>NUCLEOTIDE SEQUENCE [LARGE SCALE GENOMIC DNA]</scope>
    <source>
        <strain evidence="1">Wonlab-2016</strain>
    </source>
</reference>
<name>A0ABD0LXS9_9CAEN</name>
<gene>
    <name evidence="1" type="ORF">BaRGS_00004552</name>
</gene>
<proteinExistence type="predicted"/>
<evidence type="ECO:0000313" key="2">
    <source>
        <dbReference type="Proteomes" id="UP001519460"/>
    </source>
</evidence>
<organism evidence="1 2">
    <name type="scientific">Batillaria attramentaria</name>
    <dbReference type="NCBI Taxonomy" id="370345"/>
    <lineage>
        <taxon>Eukaryota</taxon>
        <taxon>Metazoa</taxon>
        <taxon>Spiralia</taxon>
        <taxon>Lophotrochozoa</taxon>
        <taxon>Mollusca</taxon>
        <taxon>Gastropoda</taxon>
        <taxon>Caenogastropoda</taxon>
        <taxon>Sorbeoconcha</taxon>
        <taxon>Cerithioidea</taxon>
        <taxon>Batillariidae</taxon>
        <taxon>Batillaria</taxon>
    </lineage>
</organism>
<evidence type="ECO:0000313" key="1">
    <source>
        <dbReference type="EMBL" id="KAK7504248.1"/>
    </source>
</evidence>
<keyword evidence="2" id="KW-1185">Reference proteome</keyword>
<dbReference type="Proteomes" id="UP001519460">
    <property type="component" value="Unassembled WGS sequence"/>
</dbReference>
<accession>A0ABD0LXS9</accession>
<protein>
    <submittedName>
        <fullName evidence="1">Uncharacterized protein</fullName>
    </submittedName>
</protein>
<sequence>MSLLKLIFSLSSTRKQAIIEAGGIQWTGPIHPPPIPCHVIPQAITSFCLSPDHNIPRLSQFSLQSPPFKNAITKTCTKRLLAEFGERNHYKRFPALPVRIGADSDKLYWRGRSDCRPGQMSGKLFHRLVPPFPPTIRVCRIWLSCSNVLV</sequence>
<comment type="caution">
    <text evidence="1">The sequence shown here is derived from an EMBL/GenBank/DDBJ whole genome shotgun (WGS) entry which is preliminary data.</text>
</comment>
<dbReference type="EMBL" id="JACVVK020000016">
    <property type="protein sequence ID" value="KAK7504248.1"/>
    <property type="molecule type" value="Genomic_DNA"/>
</dbReference>